<evidence type="ECO:0000313" key="2">
    <source>
        <dbReference type="Proteomes" id="UP000886595"/>
    </source>
</evidence>
<evidence type="ECO:0000313" key="1">
    <source>
        <dbReference type="EMBL" id="KAG2282726.1"/>
    </source>
</evidence>
<name>A0A8X7UNP2_BRACI</name>
<dbReference type="EMBL" id="JAAMPC010000011">
    <property type="protein sequence ID" value="KAG2282726.1"/>
    <property type="molecule type" value="Genomic_DNA"/>
</dbReference>
<accession>A0A8X7UNP2</accession>
<dbReference type="Proteomes" id="UP000886595">
    <property type="component" value="Unassembled WGS sequence"/>
</dbReference>
<gene>
    <name evidence="1" type="ORF">Bca52824_053946</name>
</gene>
<keyword evidence="2" id="KW-1185">Reference proteome</keyword>
<comment type="caution">
    <text evidence="1">The sequence shown here is derived from an EMBL/GenBank/DDBJ whole genome shotgun (WGS) entry which is preliminary data.</text>
</comment>
<proteinExistence type="predicted"/>
<organism evidence="1 2">
    <name type="scientific">Brassica carinata</name>
    <name type="common">Ethiopian mustard</name>
    <name type="synonym">Abyssinian cabbage</name>
    <dbReference type="NCBI Taxonomy" id="52824"/>
    <lineage>
        <taxon>Eukaryota</taxon>
        <taxon>Viridiplantae</taxon>
        <taxon>Streptophyta</taxon>
        <taxon>Embryophyta</taxon>
        <taxon>Tracheophyta</taxon>
        <taxon>Spermatophyta</taxon>
        <taxon>Magnoliopsida</taxon>
        <taxon>eudicotyledons</taxon>
        <taxon>Gunneridae</taxon>
        <taxon>Pentapetalae</taxon>
        <taxon>rosids</taxon>
        <taxon>malvids</taxon>
        <taxon>Brassicales</taxon>
        <taxon>Brassicaceae</taxon>
        <taxon>Brassiceae</taxon>
        <taxon>Brassica</taxon>
    </lineage>
</organism>
<dbReference type="AlphaFoldDB" id="A0A8X7UNP2"/>
<protein>
    <submittedName>
        <fullName evidence="1">Uncharacterized protein</fullName>
    </submittedName>
</protein>
<reference evidence="1 2" key="1">
    <citation type="submission" date="2020-02" db="EMBL/GenBank/DDBJ databases">
        <authorList>
            <person name="Ma Q."/>
            <person name="Huang Y."/>
            <person name="Song X."/>
            <person name="Pei D."/>
        </authorList>
    </citation>
    <scope>NUCLEOTIDE SEQUENCE [LARGE SCALE GENOMIC DNA]</scope>
    <source>
        <strain evidence="1">Sxm20200214</strain>
        <tissue evidence="1">Leaf</tissue>
    </source>
</reference>
<sequence>MALALPLLYIPDDADYEFMTHGGQTSGEVGQRTVESSPTPRRLKQKKFSFLLQSFPNLKTLVWEKTVSLIIKELLPSADKYCYKLPDQRYE</sequence>